<keyword evidence="2" id="KW-1185">Reference proteome</keyword>
<dbReference type="Pfam" id="PF01812">
    <property type="entry name" value="5-FTHF_cyc-lig"/>
    <property type="match status" value="1"/>
</dbReference>
<dbReference type="Gene3D" id="3.40.50.10420">
    <property type="entry name" value="NagB/RpiA/CoA transferase-like"/>
    <property type="match status" value="1"/>
</dbReference>
<dbReference type="InterPro" id="IPR024185">
    <property type="entry name" value="FTHF_cligase-like_sf"/>
</dbReference>
<sequence>MAELDTGVSAAKQAVKEHVWDTLEQERVALFPGARRRIPNFVTAEEAAAMLAAQPEWAAATVVKANPDSPQLPVRSRVLASGKYLYMAVPKLAASQPFVLVDPARLTISPRRAAAKDWALSVGEPVAVADLRPVDLVVCGSVAVNRLGARIGKGGGYADIEFALLVDAGLVDERTTIVTTVHESQVFDEPLPETDHDFRVDVIVTPDEVIRVPVTKPRPGLMWDQLSEEKIASIPVLAALRPEQPE</sequence>
<evidence type="ECO:0000313" key="2">
    <source>
        <dbReference type="Proteomes" id="UP000199494"/>
    </source>
</evidence>
<name>A0A222VJ19_9PSEU</name>
<keyword evidence="1" id="KW-0436">Ligase</keyword>
<dbReference type="GO" id="GO:0005737">
    <property type="term" value="C:cytoplasm"/>
    <property type="evidence" value="ECO:0007669"/>
    <property type="project" value="TreeGrafter"/>
</dbReference>
<reference evidence="1 2" key="1">
    <citation type="submission" date="2016-10" db="EMBL/GenBank/DDBJ databases">
        <authorList>
            <person name="de Groot N.N."/>
        </authorList>
    </citation>
    <scope>NUCLEOTIDE SEQUENCE [LARGE SCALE GENOMIC DNA]</scope>
    <source>
        <strain evidence="1 2">CGMCC 4.5506</strain>
    </source>
</reference>
<dbReference type="EMBL" id="FMZE01000003">
    <property type="protein sequence ID" value="SDC70939.1"/>
    <property type="molecule type" value="Genomic_DNA"/>
</dbReference>
<dbReference type="Proteomes" id="UP000199494">
    <property type="component" value="Unassembled WGS sequence"/>
</dbReference>
<dbReference type="KEGG" id="pmad:BAY61_01690"/>
<evidence type="ECO:0000313" key="1">
    <source>
        <dbReference type="EMBL" id="SDC70939.1"/>
    </source>
</evidence>
<protein>
    <submittedName>
        <fullName evidence="1">5-formyltetrahydrofolate cyclo-ligase</fullName>
    </submittedName>
</protein>
<dbReference type="GO" id="GO:0016874">
    <property type="term" value="F:ligase activity"/>
    <property type="evidence" value="ECO:0007669"/>
    <property type="project" value="UniProtKB-KW"/>
</dbReference>
<dbReference type="PANTHER" id="PTHR13017">
    <property type="entry name" value="5-FORMYLTETRAHYDROFOLATE CYCLO-LIGASE-RELATED"/>
    <property type="match status" value="1"/>
</dbReference>
<dbReference type="InterPro" id="IPR037171">
    <property type="entry name" value="NagB/RpiA_transferase-like"/>
</dbReference>
<accession>A0A222VJ19</accession>
<proteinExistence type="predicted"/>
<dbReference type="AlphaFoldDB" id="A0A222VJ19"/>
<dbReference type="InterPro" id="IPR002698">
    <property type="entry name" value="FTHF_cligase"/>
</dbReference>
<dbReference type="OrthoDB" id="3242798at2"/>
<dbReference type="STRING" id="530584.SAMN05421630_103292"/>
<dbReference type="RefSeq" id="WP_091801636.1">
    <property type="nucleotide sequence ID" value="NZ_CP016353.1"/>
</dbReference>
<dbReference type="PANTHER" id="PTHR13017:SF0">
    <property type="entry name" value="METHENYLTETRAHYDROFOLATE SYNTHASE DOMAIN-CONTAINING PROTEIN"/>
    <property type="match status" value="1"/>
</dbReference>
<gene>
    <name evidence="1" type="ORF">SAMN05421630_103292</name>
</gene>
<dbReference type="SUPFAM" id="SSF100950">
    <property type="entry name" value="NagB/RpiA/CoA transferase-like"/>
    <property type="match status" value="1"/>
</dbReference>
<organism evidence="1 2">
    <name type="scientific">Prauserella marina</name>
    <dbReference type="NCBI Taxonomy" id="530584"/>
    <lineage>
        <taxon>Bacteria</taxon>
        <taxon>Bacillati</taxon>
        <taxon>Actinomycetota</taxon>
        <taxon>Actinomycetes</taxon>
        <taxon>Pseudonocardiales</taxon>
        <taxon>Pseudonocardiaceae</taxon>
        <taxon>Prauserella</taxon>
    </lineage>
</organism>